<feature type="region of interest" description="Disordered" evidence="3">
    <location>
        <begin position="1"/>
        <end position="25"/>
    </location>
</feature>
<evidence type="ECO:0000313" key="6">
    <source>
        <dbReference type="Proteomes" id="UP001200034"/>
    </source>
</evidence>
<dbReference type="InterPro" id="IPR023779">
    <property type="entry name" value="Chromodomain_CS"/>
</dbReference>
<feature type="region of interest" description="Disordered" evidence="3">
    <location>
        <begin position="86"/>
        <end position="222"/>
    </location>
</feature>
<reference evidence="5" key="1">
    <citation type="journal article" date="2021" name="Mol. Ecol. Resour.">
        <title>Phylogenomic analyses of the genus Drosophila reveals genomic signals of climate adaptation.</title>
        <authorList>
            <person name="Li F."/>
            <person name="Rane R.V."/>
            <person name="Luria V."/>
            <person name="Xiong Z."/>
            <person name="Chen J."/>
            <person name="Li Z."/>
            <person name="Catullo R.A."/>
            <person name="Griffin P.C."/>
            <person name="Schiffer M."/>
            <person name="Pearce S."/>
            <person name="Lee S.F."/>
            <person name="McElroy K."/>
            <person name="Stocker A."/>
            <person name="Shirriffs J."/>
            <person name="Cockerell F."/>
            <person name="Coppin C."/>
            <person name="Sgro C.M."/>
            <person name="Karger A."/>
            <person name="Cain J.W."/>
            <person name="Weber J.A."/>
            <person name="Santpere G."/>
            <person name="Kirschner M.W."/>
            <person name="Hoffmann A.A."/>
            <person name="Oakeshott J.G."/>
            <person name="Zhang G."/>
        </authorList>
    </citation>
    <scope>NUCLEOTIDE SEQUENCE</scope>
    <source>
        <strain evidence="5">BGI-SZ-2011g</strain>
    </source>
</reference>
<comment type="subcellular location">
    <subcellularLocation>
        <location evidence="1">Nucleus</location>
    </subcellularLocation>
</comment>
<feature type="compositionally biased region" description="Polar residues" evidence="3">
    <location>
        <begin position="160"/>
        <end position="170"/>
    </location>
</feature>
<keyword evidence="6" id="KW-1185">Reference proteome</keyword>
<feature type="region of interest" description="Disordered" evidence="3">
    <location>
        <begin position="313"/>
        <end position="345"/>
    </location>
</feature>
<keyword evidence="2" id="KW-0539">Nucleus</keyword>
<evidence type="ECO:0000256" key="1">
    <source>
        <dbReference type="ARBA" id="ARBA00004123"/>
    </source>
</evidence>
<dbReference type="PROSITE" id="PS50013">
    <property type="entry name" value="CHROMO_2"/>
    <property type="match status" value="1"/>
</dbReference>
<dbReference type="InterPro" id="IPR000953">
    <property type="entry name" value="Chromo/chromo_shadow_dom"/>
</dbReference>
<name>A0AAD4PLA6_9MUSC</name>
<feature type="domain" description="Chromo" evidence="4">
    <location>
        <begin position="33"/>
        <end position="70"/>
    </location>
</feature>
<comment type="caution">
    <text evidence="5">The sequence shown here is derived from an EMBL/GenBank/DDBJ whole genome shotgun (WGS) entry which is preliminary data.</text>
</comment>
<gene>
    <name evidence="5" type="ORF">KR093_005701</name>
</gene>
<proteinExistence type="predicted"/>
<dbReference type="InterPro" id="IPR051219">
    <property type="entry name" value="Heterochromatin_chromo-domain"/>
</dbReference>
<organism evidence="5 6">
    <name type="scientific">Drosophila rubida</name>
    <dbReference type="NCBI Taxonomy" id="30044"/>
    <lineage>
        <taxon>Eukaryota</taxon>
        <taxon>Metazoa</taxon>
        <taxon>Ecdysozoa</taxon>
        <taxon>Arthropoda</taxon>
        <taxon>Hexapoda</taxon>
        <taxon>Insecta</taxon>
        <taxon>Pterygota</taxon>
        <taxon>Neoptera</taxon>
        <taxon>Endopterygota</taxon>
        <taxon>Diptera</taxon>
        <taxon>Brachycera</taxon>
        <taxon>Muscomorpha</taxon>
        <taxon>Ephydroidea</taxon>
        <taxon>Drosophilidae</taxon>
        <taxon>Drosophila</taxon>
    </lineage>
</organism>
<dbReference type="Gene3D" id="2.40.50.40">
    <property type="match status" value="2"/>
</dbReference>
<dbReference type="Pfam" id="PF00385">
    <property type="entry name" value="Chromo"/>
    <property type="match status" value="1"/>
</dbReference>
<feature type="compositionally biased region" description="Basic and acidic residues" evidence="3">
    <location>
        <begin position="318"/>
        <end position="327"/>
    </location>
</feature>
<dbReference type="SUPFAM" id="SSF54160">
    <property type="entry name" value="Chromo domain-like"/>
    <property type="match status" value="2"/>
</dbReference>
<dbReference type="Proteomes" id="UP001200034">
    <property type="component" value="Unassembled WGS sequence"/>
</dbReference>
<dbReference type="GO" id="GO:0005634">
    <property type="term" value="C:nucleus"/>
    <property type="evidence" value="ECO:0007669"/>
    <property type="project" value="UniProtKB-SubCell"/>
</dbReference>
<feature type="region of interest" description="Disordered" evidence="3">
    <location>
        <begin position="237"/>
        <end position="300"/>
    </location>
</feature>
<dbReference type="InterPro" id="IPR023780">
    <property type="entry name" value="Chromo_domain"/>
</dbReference>
<dbReference type="PROSITE" id="PS00598">
    <property type="entry name" value="CHROMO_1"/>
    <property type="match status" value="1"/>
</dbReference>
<dbReference type="EMBL" id="JAJJHW010002585">
    <property type="protein sequence ID" value="KAH8370971.1"/>
    <property type="molecule type" value="Genomic_DNA"/>
</dbReference>
<dbReference type="AlphaFoldDB" id="A0AAD4PLA6"/>
<evidence type="ECO:0000259" key="4">
    <source>
        <dbReference type="PROSITE" id="PS50013"/>
    </source>
</evidence>
<accession>A0AAD4PLA6</accession>
<dbReference type="CDD" id="cd00034">
    <property type="entry name" value="CSD"/>
    <property type="match status" value="1"/>
</dbReference>
<evidence type="ECO:0000313" key="5">
    <source>
        <dbReference type="EMBL" id="KAH8370971.1"/>
    </source>
</evidence>
<dbReference type="PANTHER" id="PTHR22812">
    <property type="entry name" value="CHROMOBOX PROTEIN"/>
    <property type="match status" value="1"/>
</dbReference>
<sequence>MAEFNHNPSVKRKKPRMSGASNAISKKNRLNERIVEKILDRRCVNGRTELLMKWKNLPMDQCTWESAEKLGSENVYSATEVNYDCQRLNSKPSNNGAKPTKKKQKQQQQQSSKAAQNTGFKSSPSSDGNTSDSSSSSDSTNETSSSDEEPEELQDKPQMTHMNSYNNMQSAYGMPNSYKPNETKSMPNYGLGHVRDLLSSDDDSEPENQVPKIPDIPPNPTLESLKMQAKSWLQMKTAMLSSKQHESSSGSSSHRRKSAHASNARESVNVEQIPQQMPPDMNHCGNMDRSEKNVVQQQQQQLQQQLQQQQQQQQQQYEQKEEPKKVEEEDENAEGAEEAQISDFGRWDESLTVPTHAYGIDMGLVLEKVLKSFKIRGETYLVAKWRNRTTPDAVKMKKLVALYPHLVIEYFEKLEMRTVD</sequence>
<feature type="compositionally biased region" description="Acidic residues" evidence="3">
    <location>
        <begin position="328"/>
        <end position="337"/>
    </location>
</feature>
<protein>
    <recommendedName>
        <fullName evidence="4">Chromo domain-containing protein</fullName>
    </recommendedName>
</protein>
<evidence type="ECO:0000256" key="2">
    <source>
        <dbReference type="ARBA" id="ARBA00023242"/>
    </source>
</evidence>
<feature type="compositionally biased region" description="Polar residues" evidence="3">
    <location>
        <begin position="87"/>
        <end position="97"/>
    </location>
</feature>
<evidence type="ECO:0000256" key="3">
    <source>
        <dbReference type="SAM" id="MobiDB-lite"/>
    </source>
</evidence>
<feature type="compositionally biased region" description="Low complexity" evidence="3">
    <location>
        <begin position="106"/>
        <end position="144"/>
    </location>
</feature>
<dbReference type="GO" id="GO:0005694">
    <property type="term" value="C:chromosome"/>
    <property type="evidence" value="ECO:0007669"/>
    <property type="project" value="UniProtKB-ARBA"/>
</dbReference>
<dbReference type="SMART" id="SM00298">
    <property type="entry name" value="CHROMO"/>
    <property type="match status" value="1"/>
</dbReference>
<dbReference type="InterPro" id="IPR016197">
    <property type="entry name" value="Chromo-like_dom_sf"/>
</dbReference>